<proteinExistence type="predicted"/>
<name>A0A9P9ERL6_9HYPO</name>
<keyword evidence="3 5" id="KW-1133">Transmembrane helix</keyword>
<keyword evidence="4 5" id="KW-0472">Membrane</keyword>
<sequence>MAGFKFYHYDPSFPAAVAFVVLFSGVSVRHIQLLFKHRAWYFIPFLIGCLFEAFGHVGRAIGAKQTPDWTLNPYLLQSLLTLLGPTLFAAAIYMVLGRLIRLLGAEAYSMIRPKWLTKFFLLGDLLSFFSQSGGGGILATAKTESSQNLGNKIILLGLGIQVIFFGFFIVVTIVFHARINRRPTTKSYAIVTPWKKLIWVLYLSSLLIMVRSIFRMIEYAEGNDGELMQKEIYVYALDSALMCIVGVLFAICHPSSVLVGHTVLDNESSLPHNTDSYAMLNRNRVGTTQ</sequence>
<keyword evidence="2 5" id="KW-0812">Transmembrane</keyword>
<feature type="transmembrane region" description="Helical" evidence="5">
    <location>
        <begin position="119"/>
        <end position="141"/>
    </location>
</feature>
<reference evidence="6" key="1">
    <citation type="journal article" date="2021" name="Nat. Commun.">
        <title>Genetic determinants of endophytism in the Arabidopsis root mycobiome.</title>
        <authorList>
            <person name="Mesny F."/>
            <person name="Miyauchi S."/>
            <person name="Thiergart T."/>
            <person name="Pickel B."/>
            <person name="Atanasova L."/>
            <person name="Karlsson M."/>
            <person name="Huettel B."/>
            <person name="Barry K.W."/>
            <person name="Haridas S."/>
            <person name="Chen C."/>
            <person name="Bauer D."/>
            <person name="Andreopoulos W."/>
            <person name="Pangilinan J."/>
            <person name="LaButti K."/>
            <person name="Riley R."/>
            <person name="Lipzen A."/>
            <person name="Clum A."/>
            <person name="Drula E."/>
            <person name="Henrissat B."/>
            <person name="Kohler A."/>
            <person name="Grigoriev I.V."/>
            <person name="Martin F.M."/>
            <person name="Hacquard S."/>
        </authorList>
    </citation>
    <scope>NUCLEOTIDE SEQUENCE</scope>
    <source>
        <strain evidence="6">MPI-CAGE-AT-0021</strain>
    </source>
</reference>
<comment type="subcellular location">
    <subcellularLocation>
        <location evidence="1">Membrane</location>
        <topology evidence="1">Multi-pass membrane protein</topology>
    </subcellularLocation>
</comment>
<dbReference type="AlphaFoldDB" id="A0A9P9ERL6"/>
<dbReference type="GO" id="GO:0016020">
    <property type="term" value="C:membrane"/>
    <property type="evidence" value="ECO:0007669"/>
    <property type="project" value="UniProtKB-SubCell"/>
</dbReference>
<keyword evidence="7" id="KW-1185">Reference proteome</keyword>
<dbReference type="OrthoDB" id="3358017at2759"/>
<dbReference type="PANTHER" id="PTHR31465:SF35">
    <property type="entry name" value="RTA1 DOMAIN PROTEIN-RELATED"/>
    <property type="match status" value="1"/>
</dbReference>
<protein>
    <submittedName>
        <fullName evidence="6">RTA1 like protein-domain-containing protein</fullName>
    </submittedName>
</protein>
<dbReference type="InterPro" id="IPR007568">
    <property type="entry name" value="RTA1"/>
</dbReference>
<evidence type="ECO:0000256" key="5">
    <source>
        <dbReference type="SAM" id="Phobius"/>
    </source>
</evidence>
<feature type="transmembrane region" description="Helical" evidence="5">
    <location>
        <begin position="197"/>
        <end position="217"/>
    </location>
</feature>
<feature type="transmembrane region" description="Helical" evidence="5">
    <location>
        <begin position="40"/>
        <end position="62"/>
    </location>
</feature>
<evidence type="ECO:0000256" key="3">
    <source>
        <dbReference type="ARBA" id="ARBA00022989"/>
    </source>
</evidence>
<accession>A0A9P9ERL6</accession>
<dbReference type="Pfam" id="PF04479">
    <property type="entry name" value="RTA1"/>
    <property type="match status" value="1"/>
</dbReference>
<evidence type="ECO:0000256" key="2">
    <source>
        <dbReference type="ARBA" id="ARBA00022692"/>
    </source>
</evidence>
<dbReference type="EMBL" id="JAGMUU010000011">
    <property type="protein sequence ID" value="KAH7142696.1"/>
    <property type="molecule type" value="Genomic_DNA"/>
</dbReference>
<dbReference type="PANTHER" id="PTHR31465">
    <property type="entry name" value="PROTEIN RTA1-RELATED"/>
    <property type="match status" value="1"/>
</dbReference>
<evidence type="ECO:0000313" key="6">
    <source>
        <dbReference type="EMBL" id="KAH7142696.1"/>
    </source>
</evidence>
<gene>
    <name evidence="6" type="ORF">B0J13DRAFT_445334</name>
</gene>
<organism evidence="6 7">
    <name type="scientific">Dactylonectria estremocensis</name>
    <dbReference type="NCBI Taxonomy" id="1079267"/>
    <lineage>
        <taxon>Eukaryota</taxon>
        <taxon>Fungi</taxon>
        <taxon>Dikarya</taxon>
        <taxon>Ascomycota</taxon>
        <taxon>Pezizomycotina</taxon>
        <taxon>Sordariomycetes</taxon>
        <taxon>Hypocreomycetidae</taxon>
        <taxon>Hypocreales</taxon>
        <taxon>Nectriaceae</taxon>
        <taxon>Dactylonectria</taxon>
    </lineage>
</organism>
<evidence type="ECO:0000256" key="1">
    <source>
        <dbReference type="ARBA" id="ARBA00004141"/>
    </source>
</evidence>
<feature type="transmembrane region" description="Helical" evidence="5">
    <location>
        <begin position="153"/>
        <end position="176"/>
    </location>
</feature>
<feature type="transmembrane region" description="Helical" evidence="5">
    <location>
        <begin position="232"/>
        <end position="252"/>
    </location>
</feature>
<dbReference type="Proteomes" id="UP000717696">
    <property type="component" value="Unassembled WGS sequence"/>
</dbReference>
<feature type="transmembrane region" description="Helical" evidence="5">
    <location>
        <begin position="74"/>
        <end position="96"/>
    </location>
</feature>
<evidence type="ECO:0000256" key="4">
    <source>
        <dbReference type="ARBA" id="ARBA00023136"/>
    </source>
</evidence>
<comment type="caution">
    <text evidence="6">The sequence shown here is derived from an EMBL/GenBank/DDBJ whole genome shotgun (WGS) entry which is preliminary data.</text>
</comment>
<feature type="transmembrane region" description="Helical" evidence="5">
    <location>
        <begin position="12"/>
        <end position="28"/>
    </location>
</feature>
<evidence type="ECO:0000313" key="7">
    <source>
        <dbReference type="Proteomes" id="UP000717696"/>
    </source>
</evidence>